<evidence type="ECO:0000313" key="1">
    <source>
        <dbReference type="EMBL" id="WNY68448.1"/>
    </source>
</evidence>
<sequence length="62" mass="7219">MKTLGKNIIEFYNQILLISNNGGSRYYFDKINDIKFKMLANSIFNADLISFGICKTFWFQIG</sequence>
<dbReference type="Proteomes" id="UP001301963">
    <property type="component" value="Chromosome"/>
</dbReference>
<dbReference type="RefSeq" id="WP_316383612.1">
    <property type="nucleotide sequence ID" value="NZ_CP132468.1"/>
</dbReference>
<keyword evidence="2" id="KW-1185">Reference proteome</keyword>
<protein>
    <submittedName>
        <fullName evidence="1">Uncharacterized protein</fullName>
    </submittedName>
</protein>
<proteinExistence type="predicted"/>
<organism evidence="1 2">
    <name type="scientific">Borreliella lusitaniae</name>
    <dbReference type="NCBI Taxonomy" id="100177"/>
    <lineage>
        <taxon>Bacteria</taxon>
        <taxon>Pseudomonadati</taxon>
        <taxon>Spirochaetota</taxon>
        <taxon>Spirochaetia</taxon>
        <taxon>Spirochaetales</taxon>
        <taxon>Borreliaceae</taxon>
        <taxon>Borreliella</taxon>
    </lineage>
</organism>
<evidence type="ECO:0000313" key="2">
    <source>
        <dbReference type="Proteomes" id="UP001301963"/>
    </source>
</evidence>
<dbReference type="EMBL" id="CP132468">
    <property type="protein sequence ID" value="WNY68448.1"/>
    <property type="molecule type" value="Genomic_DNA"/>
</dbReference>
<gene>
    <name evidence="1" type="ORF">QIA44_01105</name>
</gene>
<accession>A0ABZ0CHK2</accession>
<name>A0ABZ0CHK2_9SPIR</name>
<reference evidence="1" key="1">
    <citation type="submission" date="2023-07" db="EMBL/GenBank/DDBJ databases">
        <title>Genome sequencing of multiple Borrelia sensu lato isolates.</title>
        <authorList>
            <person name="Mongodin E.F."/>
            <person name="Rudenko N."/>
            <person name="Fraser C.M."/>
            <person name="Schutzer S."/>
            <person name="Luft B."/>
            <person name="Morgan R."/>
            <person name="Chastens S."/>
            <person name="Qiu W."/>
        </authorList>
    </citation>
    <scope>NUCLEOTIDE SEQUENCE [LARGE SCALE GENOMIC DNA]</scope>
    <source>
        <strain evidence="1">PotiB3</strain>
    </source>
</reference>